<proteinExistence type="predicted"/>
<dbReference type="Proteomes" id="UP000078387">
    <property type="component" value="Unassembled WGS sequence"/>
</dbReference>
<gene>
    <name evidence="1" type="ORF">CL6EHI_063900</name>
</gene>
<evidence type="ECO:0000313" key="1">
    <source>
        <dbReference type="EMBL" id="GAT99055.1"/>
    </source>
</evidence>
<accession>A0A5K1UP45</accession>
<dbReference type="VEuPathDB" id="AmoebaDB:EHI_063900"/>
<reference evidence="1 2" key="1">
    <citation type="submission" date="2016-05" db="EMBL/GenBank/DDBJ databases">
        <title>First whole genome sequencing of Entamoeba histolytica HM1:IMSS-clone-6.</title>
        <authorList>
            <person name="Mukherjee Avik.K."/>
            <person name="Izumyama S."/>
            <person name="Nakada-Tsukui K."/>
            <person name="Nozaki T."/>
        </authorList>
    </citation>
    <scope>NUCLEOTIDE SEQUENCE [LARGE SCALE GENOMIC DNA]</scope>
    <source>
        <strain evidence="1 2">HM1:IMSS clone 6</strain>
    </source>
</reference>
<organism evidence="1 2">
    <name type="scientific">Entamoeba histolytica</name>
    <dbReference type="NCBI Taxonomy" id="5759"/>
    <lineage>
        <taxon>Eukaryota</taxon>
        <taxon>Amoebozoa</taxon>
        <taxon>Evosea</taxon>
        <taxon>Archamoebae</taxon>
        <taxon>Mastigamoebida</taxon>
        <taxon>Entamoebidae</taxon>
        <taxon>Entamoeba</taxon>
    </lineage>
</organism>
<name>A0A5K1UP45_ENTHI</name>
<sequence>MQIHRYTIFINGKKANKSTQDKVDFIIESLIKCRVPRCSIKICNVSDNKEFEEMLESTVNGKPYPLLYLWGEFFGTYEDVQTGIVDGSLALSVLNDPSRTHQGKKIGLIRPKSELENAKIYEDYIHHETKQDIFKDGDIINEYQNDSDEEKMVELKGFNKQVQINNESWISGTEWLLRVLSGMLFVPLIQRVFETKEIKKLEGDIEFNVIRTNWYWKHQKRIIRFSKDKFYRFNGDTFREEFNYDDISDVFVNGKNIVINFNKNSYSQFIECDKCDEFLSVLEDHCHCLTIKKV</sequence>
<comment type="caution">
    <text evidence="1">The sequence shown here is derived from an EMBL/GenBank/DDBJ whole genome shotgun (WGS) entry which is preliminary data.</text>
</comment>
<dbReference type="AlphaFoldDB" id="A0A5K1UP45"/>
<dbReference type="VEuPathDB" id="AmoebaDB:EHI7A_016410"/>
<protein>
    <submittedName>
        <fullName evidence="1">Uncharacterized protein</fullName>
    </submittedName>
</protein>
<evidence type="ECO:0000313" key="2">
    <source>
        <dbReference type="Proteomes" id="UP000078387"/>
    </source>
</evidence>
<dbReference type="EMBL" id="BDEQ01000001">
    <property type="protein sequence ID" value="GAT99055.1"/>
    <property type="molecule type" value="Genomic_DNA"/>
</dbReference>
<dbReference type="VEuPathDB" id="AmoebaDB:KM1_040920"/>
<dbReference type="VEuPathDB" id="AmoebaDB:EHI5A_032950"/>
<dbReference type="VEuPathDB" id="AmoebaDB:EHI8A_012910"/>